<evidence type="ECO:0000313" key="2">
    <source>
        <dbReference type="Proteomes" id="UP000076858"/>
    </source>
</evidence>
<evidence type="ECO:0000313" key="1">
    <source>
        <dbReference type="EMBL" id="KZR97162.1"/>
    </source>
</evidence>
<dbReference type="EMBL" id="LRGB01022447">
    <property type="protein sequence ID" value="KZR97162.1"/>
    <property type="molecule type" value="Genomic_DNA"/>
</dbReference>
<gene>
    <name evidence="1" type="ORF">APZ42_008122</name>
</gene>
<keyword evidence="2" id="KW-1185">Reference proteome</keyword>
<reference evidence="1 2" key="1">
    <citation type="submission" date="2016-03" db="EMBL/GenBank/DDBJ databases">
        <title>EvidentialGene: Evidence-directed Construction of Genes on Genomes.</title>
        <authorList>
            <person name="Gilbert D.G."/>
            <person name="Choi J.-H."/>
            <person name="Mockaitis K."/>
            <person name="Colbourne J."/>
            <person name="Pfrender M."/>
        </authorList>
    </citation>
    <scope>NUCLEOTIDE SEQUENCE [LARGE SCALE GENOMIC DNA]</scope>
    <source>
        <strain evidence="1 2">Xinb3</strain>
        <tissue evidence="1">Complete organism</tissue>
    </source>
</reference>
<comment type="caution">
    <text evidence="1">The sequence shown here is derived from an EMBL/GenBank/DDBJ whole genome shotgun (WGS) entry which is preliminary data.</text>
</comment>
<dbReference type="Proteomes" id="UP000076858">
    <property type="component" value="Unassembled WGS sequence"/>
</dbReference>
<name>A0A164EV15_9CRUS</name>
<dbReference type="AlphaFoldDB" id="A0A164EV15"/>
<accession>A0A164EV15</accession>
<organism evidence="1 2">
    <name type="scientific">Daphnia magna</name>
    <dbReference type="NCBI Taxonomy" id="35525"/>
    <lineage>
        <taxon>Eukaryota</taxon>
        <taxon>Metazoa</taxon>
        <taxon>Ecdysozoa</taxon>
        <taxon>Arthropoda</taxon>
        <taxon>Crustacea</taxon>
        <taxon>Branchiopoda</taxon>
        <taxon>Diplostraca</taxon>
        <taxon>Cladocera</taxon>
        <taxon>Anomopoda</taxon>
        <taxon>Daphniidae</taxon>
        <taxon>Daphnia</taxon>
    </lineage>
</organism>
<protein>
    <submittedName>
        <fullName evidence="1">Uncharacterized protein</fullName>
    </submittedName>
</protein>
<sequence length="56" mass="6042">MECYRTCDVSVSPPYIVPRGRVSVGSLSLVNRQYNILLHGGDAEPPVSLFCGCVSV</sequence>
<proteinExistence type="predicted"/>